<evidence type="ECO:0008006" key="16">
    <source>
        <dbReference type="Google" id="ProtNLM"/>
    </source>
</evidence>
<dbReference type="GO" id="GO:0005634">
    <property type="term" value="C:nucleus"/>
    <property type="evidence" value="ECO:0007669"/>
    <property type="project" value="UniProtKB-SubCell"/>
</dbReference>
<organism evidence="14 15">
    <name type="scientific">Glossina brevipalpis</name>
    <dbReference type="NCBI Taxonomy" id="37001"/>
    <lineage>
        <taxon>Eukaryota</taxon>
        <taxon>Metazoa</taxon>
        <taxon>Ecdysozoa</taxon>
        <taxon>Arthropoda</taxon>
        <taxon>Hexapoda</taxon>
        <taxon>Insecta</taxon>
        <taxon>Pterygota</taxon>
        <taxon>Neoptera</taxon>
        <taxon>Endopterygota</taxon>
        <taxon>Diptera</taxon>
        <taxon>Brachycera</taxon>
        <taxon>Muscomorpha</taxon>
        <taxon>Hippoboscoidea</taxon>
        <taxon>Glossinidae</taxon>
        <taxon>Glossina</taxon>
    </lineage>
</organism>
<feature type="domain" description="C2H2-type" evidence="12">
    <location>
        <begin position="603"/>
        <end position="631"/>
    </location>
</feature>
<dbReference type="InterPro" id="IPR013087">
    <property type="entry name" value="Znf_C2H2_type"/>
</dbReference>
<feature type="domain" description="C2H2-type" evidence="12">
    <location>
        <begin position="575"/>
        <end position="602"/>
    </location>
</feature>
<evidence type="ECO:0000256" key="8">
    <source>
        <dbReference type="ARBA" id="ARBA00023163"/>
    </source>
</evidence>
<feature type="domain" description="C2H2-type" evidence="12">
    <location>
        <begin position="520"/>
        <end position="547"/>
    </location>
</feature>
<keyword evidence="15" id="KW-1185">Reference proteome</keyword>
<keyword evidence="9" id="KW-0539">Nucleus</keyword>
<feature type="domain" description="C2H2-type" evidence="12">
    <location>
        <begin position="388"/>
        <end position="415"/>
    </location>
</feature>
<evidence type="ECO:0000259" key="13">
    <source>
        <dbReference type="PROSITE" id="PS51915"/>
    </source>
</evidence>
<feature type="domain" description="C2H2-type" evidence="12">
    <location>
        <begin position="492"/>
        <end position="519"/>
    </location>
</feature>
<dbReference type="Gene3D" id="3.30.160.60">
    <property type="entry name" value="Classic Zinc Finger"/>
    <property type="match status" value="9"/>
</dbReference>
<feature type="domain" description="C2H2-type" evidence="12">
    <location>
        <begin position="419"/>
        <end position="446"/>
    </location>
</feature>
<evidence type="ECO:0000256" key="11">
    <source>
        <dbReference type="PROSITE-ProRule" id="PRU01263"/>
    </source>
</evidence>
<comment type="subcellular location">
    <subcellularLocation>
        <location evidence="1">Nucleus</location>
    </subcellularLocation>
</comment>
<protein>
    <recommendedName>
        <fullName evidence="16">Protein krueppel</fullName>
    </recommendedName>
</protein>
<keyword evidence="3" id="KW-0677">Repeat</keyword>
<dbReference type="VEuPathDB" id="VectorBase:GBRI005488"/>
<feature type="domain" description="C2H2-type" evidence="12">
    <location>
        <begin position="547"/>
        <end position="574"/>
    </location>
</feature>
<feature type="domain" description="C2H2-type" evidence="12">
    <location>
        <begin position="450"/>
        <end position="478"/>
    </location>
</feature>
<dbReference type="SUPFAM" id="SSF57667">
    <property type="entry name" value="beta-beta-alpha zinc fingers"/>
    <property type="match status" value="5"/>
</dbReference>
<feature type="binding site" evidence="11">
    <location>
        <position position="11"/>
    </location>
    <ligand>
        <name>Zn(2+)</name>
        <dbReference type="ChEBI" id="CHEBI:29105"/>
    </ligand>
</feature>
<keyword evidence="7" id="KW-0238">DNA-binding</keyword>
<feature type="domain" description="C2H2-type" evidence="12">
    <location>
        <begin position="312"/>
        <end position="339"/>
    </location>
</feature>
<feature type="domain" description="C2H2-type" evidence="12">
    <location>
        <begin position="198"/>
        <end position="226"/>
    </location>
</feature>
<keyword evidence="8" id="KW-0804">Transcription</keyword>
<keyword evidence="2 11" id="KW-0479">Metal-binding</keyword>
<accession>A0A1A9W3Y5</accession>
<dbReference type="GO" id="GO:0000981">
    <property type="term" value="F:DNA-binding transcription factor activity, RNA polymerase II-specific"/>
    <property type="evidence" value="ECO:0007669"/>
    <property type="project" value="TreeGrafter"/>
</dbReference>
<evidence type="ECO:0000256" key="3">
    <source>
        <dbReference type="ARBA" id="ARBA00022737"/>
    </source>
</evidence>
<feature type="domain" description="ZAD" evidence="13">
    <location>
        <begin position="6"/>
        <end position="85"/>
    </location>
</feature>
<dbReference type="SMART" id="SM00868">
    <property type="entry name" value="zf-AD"/>
    <property type="match status" value="2"/>
</dbReference>
<feature type="binding site" evidence="11">
    <location>
        <position position="61"/>
    </location>
    <ligand>
        <name>Zn(2+)</name>
        <dbReference type="ChEBI" id="CHEBI:29105"/>
    </ligand>
</feature>
<evidence type="ECO:0000256" key="4">
    <source>
        <dbReference type="ARBA" id="ARBA00022771"/>
    </source>
</evidence>
<dbReference type="PROSITE" id="PS00028">
    <property type="entry name" value="ZINC_FINGER_C2H2_1"/>
    <property type="match status" value="13"/>
</dbReference>
<dbReference type="GO" id="GO:0008270">
    <property type="term" value="F:zinc ion binding"/>
    <property type="evidence" value="ECO:0007669"/>
    <property type="project" value="UniProtKB-UniRule"/>
</dbReference>
<dbReference type="Gene3D" id="3.40.1800.20">
    <property type="match status" value="1"/>
</dbReference>
<dbReference type="PROSITE" id="PS51915">
    <property type="entry name" value="ZAD"/>
    <property type="match status" value="1"/>
</dbReference>
<evidence type="ECO:0000256" key="10">
    <source>
        <dbReference type="PROSITE-ProRule" id="PRU00042"/>
    </source>
</evidence>
<reference evidence="14" key="2">
    <citation type="submission" date="2020-05" db="UniProtKB">
        <authorList>
            <consortium name="EnsemblMetazoa"/>
        </authorList>
    </citation>
    <scope>IDENTIFICATION</scope>
    <source>
        <strain evidence="14">IAEA</strain>
    </source>
</reference>
<dbReference type="Proteomes" id="UP000091820">
    <property type="component" value="Unassembled WGS sequence"/>
</dbReference>
<evidence type="ECO:0000256" key="9">
    <source>
        <dbReference type="ARBA" id="ARBA00023242"/>
    </source>
</evidence>
<name>A0A1A9W3Y5_9MUSC</name>
<evidence type="ECO:0000256" key="6">
    <source>
        <dbReference type="ARBA" id="ARBA00023015"/>
    </source>
</evidence>
<feature type="domain" description="C2H2-type" evidence="12">
    <location>
        <begin position="280"/>
        <end position="303"/>
    </location>
</feature>
<dbReference type="PANTHER" id="PTHR24394">
    <property type="entry name" value="ZINC FINGER PROTEIN"/>
    <property type="match status" value="1"/>
</dbReference>
<evidence type="ECO:0000313" key="15">
    <source>
        <dbReference type="Proteomes" id="UP000091820"/>
    </source>
</evidence>
<dbReference type="PANTHER" id="PTHR24394:SF29">
    <property type="entry name" value="MYONEURIN"/>
    <property type="match status" value="1"/>
</dbReference>
<sequence>MCEWQLWCRLCADRKSGDYANVFHYEGLADRNVTLVQVIEKYFSVKICPEDDLPKMLCSQCLELISNIVDFSERVIKVQEMFNDLIYDTKQSTEINIDVNADTLSAEIPLLLTNVIQSPLCGKISEIKEELEVEKKKNIEEVAVFEEEEDVYEHTGNQKDGDCSDLDPFSSIEDEKFDYVCNRKAEENRAIQDIVLNLECNECTKVFESFGSYREHLKLIHGKAKSRDKWKCPKCDEIITSTFFFKLHLIDSHFGKKAEKIKHERSRELRDKLRDVNLNMPCNDCGQQFETFYAYRRHLKSIHDKGGAREKWDCPKCNKTVTTSFNFKRHLLSHVNEKSDTKHREKIQLPDIKLDITCKGCAEQFKSFHCYRQHLRLAHDKGRARENWDCPLCDATVSTSYSFRRHLMTHMPDKERRTHPCSLCNKSFVTYSELRIHLFRHKPLEERNVIPCQHCSKRFSTNKLLQAHIKCMHIKERQKRIAVKKHQDEKHVVCEECGMCLRNKTNLKIHMQRHSDNAPFECEICKKRFKNPRRLKIHSEIHDSHKHVCTICGQQLNTRNTLKRHMLVHNGKKQQKCDYCGQGFNHSTNLKIHLLSHTGLKPYACNFCDRTFTNGANCRLHKKKMHPEELAALEAAGGGQHIVQKIPTLETLKALTKAASNLKPVATKARE</sequence>
<dbReference type="Pfam" id="PF00096">
    <property type="entry name" value="zf-C2H2"/>
    <property type="match status" value="8"/>
</dbReference>
<dbReference type="SUPFAM" id="SSF57716">
    <property type="entry name" value="Glucocorticoid receptor-like (DNA-binding domain)"/>
    <property type="match status" value="1"/>
</dbReference>
<dbReference type="Pfam" id="PF07776">
    <property type="entry name" value="zf-AD"/>
    <property type="match status" value="1"/>
</dbReference>
<evidence type="ECO:0000313" key="14">
    <source>
        <dbReference type="EnsemblMetazoa" id="GBRI005488-PA"/>
    </source>
</evidence>
<evidence type="ECO:0000256" key="1">
    <source>
        <dbReference type="ARBA" id="ARBA00004123"/>
    </source>
</evidence>
<keyword evidence="4 10" id="KW-0863">Zinc-finger</keyword>
<dbReference type="InterPro" id="IPR036236">
    <property type="entry name" value="Znf_C2H2_sf"/>
</dbReference>
<keyword evidence="5 11" id="KW-0862">Zinc</keyword>
<dbReference type="STRING" id="37001.A0A1A9W3Y5"/>
<evidence type="ECO:0000259" key="12">
    <source>
        <dbReference type="PROSITE" id="PS50157"/>
    </source>
</evidence>
<evidence type="ECO:0000256" key="2">
    <source>
        <dbReference type="ARBA" id="ARBA00022723"/>
    </source>
</evidence>
<dbReference type="AlphaFoldDB" id="A0A1A9W3Y5"/>
<dbReference type="SMART" id="SM00355">
    <property type="entry name" value="ZnF_C2H2"/>
    <property type="match status" value="13"/>
</dbReference>
<keyword evidence="6" id="KW-0805">Transcription regulation</keyword>
<dbReference type="FunFam" id="3.30.160.60:FF:000325">
    <property type="entry name" value="ZFP90 zinc finger protein"/>
    <property type="match status" value="1"/>
</dbReference>
<feature type="binding site" evidence="11">
    <location>
        <position position="58"/>
    </location>
    <ligand>
        <name>Zn(2+)</name>
        <dbReference type="ChEBI" id="CHEBI:29105"/>
    </ligand>
</feature>
<dbReference type="EnsemblMetazoa" id="GBRI005488-RA">
    <property type="protein sequence ID" value="GBRI005488-PA"/>
    <property type="gene ID" value="GBRI005488"/>
</dbReference>
<dbReference type="InterPro" id="IPR012934">
    <property type="entry name" value="Znf_AD"/>
</dbReference>
<evidence type="ECO:0000256" key="7">
    <source>
        <dbReference type="ARBA" id="ARBA00023125"/>
    </source>
</evidence>
<feature type="binding site" evidence="11">
    <location>
        <position position="8"/>
    </location>
    <ligand>
        <name>Zn(2+)</name>
        <dbReference type="ChEBI" id="CHEBI:29105"/>
    </ligand>
</feature>
<feature type="domain" description="C2H2-type" evidence="12">
    <location>
        <begin position="356"/>
        <end position="384"/>
    </location>
</feature>
<proteinExistence type="predicted"/>
<evidence type="ECO:0000256" key="5">
    <source>
        <dbReference type="ARBA" id="ARBA00022833"/>
    </source>
</evidence>
<dbReference type="GO" id="GO:0003677">
    <property type="term" value="F:DNA binding"/>
    <property type="evidence" value="ECO:0007669"/>
    <property type="project" value="UniProtKB-KW"/>
</dbReference>
<reference evidence="15" key="1">
    <citation type="submission" date="2014-03" db="EMBL/GenBank/DDBJ databases">
        <authorList>
            <person name="Aksoy S."/>
            <person name="Warren W."/>
            <person name="Wilson R.K."/>
        </authorList>
    </citation>
    <scope>NUCLEOTIDE SEQUENCE [LARGE SCALE GENOMIC DNA]</scope>
    <source>
        <strain evidence="15">IAEA</strain>
    </source>
</reference>
<dbReference type="PROSITE" id="PS50157">
    <property type="entry name" value="ZINC_FINGER_C2H2_2"/>
    <property type="match status" value="12"/>
</dbReference>